<protein>
    <submittedName>
        <fullName evidence="3">Uncharacterized protein</fullName>
    </submittedName>
</protein>
<dbReference type="STRING" id="41875.K8F1Q0"/>
<feature type="region of interest" description="Disordered" evidence="1">
    <location>
        <begin position="162"/>
        <end position="185"/>
    </location>
</feature>
<dbReference type="EMBL" id="FO082272">
    <property type="protein sequence ID" value="CCO66020.1"/>
    <property type="molecule type" value="Genomic_DNA"/>
</dbReference>
<keyword evidence="2" id="KW-0812">Transmembrane</keyword>
<evidence type="ECO:0000313" key="4">
    <source>
        <dbReference type="Proteomes" id="UP000198341"/>
    </source>
</evidence>
<evidence type="ECO:0000313" key="3">
    <source>
        <dbReference type="EMBL" id="CCO66020.1"/>
    </source>
</evidence>
<organism evidence="3 4">
    <name type="scientific">Bathycoccus prasinos</name>
    <dbReference type="NCBI Taxonomy" id="41875"/>
    <lineage>
        <taxon>Eukaryota</taxon>
        <taxon>Viridiplantae</taxon>
        <taxon>Chlorophyta</taxon>
        <taxon>Mamiellophyceae</taxon>
        <taxon>Mamiellales</taxon>
        <taxon>Bathycoccaceae</taxon>
        <taxon>Bathycoccus</taxon>
    </lineage>
</organism>
<reference evidence="3 4" key="1">
    <citation type="submission" date="2011-10" db="EMBL/GenBank/DDBJ databases">
        <authorList>
            <person name="Genoscope - CEA"/>
        </authorList>
    </citation>
    <scope>NUCLEOTIDE SEQUENCE [LARGE SCALE GENOMIC DNA]</scope>
    <source>
        <strain evidence="3 4">RCC 1105</strain>
    </source>
</reference>
<dbReference type="GeneID" id="19014657"/>
<evidence type="ECO:0000256" key="2">
    <source>
        <dbReference type="SAM" id="Phobius"/>
    </source>
</evidence>
<dbReference type="AlphaFoldDB" id="K8F1Q0"/>
<dbReference type="eggNOG" id="ENOG502QTZX">
    <property type="taxonomic scope" value="Eukaryota"/>
</dbReference>
<dbReference type="KEGG" id="bpg:Bathy07g01670"/>
<evidence type="ECO:0000256" key="1">
    <source>
        <dbReference type="SAM" id="MobiDB-lite"/>
    </source>
</evidence>
<dbReference type="RefSeq" id="XP_007511932.1">
    <property type="nucleotide sequence ID" value="XM_007511870.1"/>
</dbReference>
<dbReference type="Proteomes" id="UP000198341">
    <property type="component" value="Chromosome 7"/>
</dbReference>
<feature type="compositionally biased region" description="Basic and acidic residues" evidence="1">
    <location>
        <begin position="424"/>
        <end position="437"/>
    </location>
</feature>
<keyword evidence="2" id="KW-1133">Transmembrane helix</keyword>
<accession>K8F1Q0</accession>
<keyword evidence="2" id="KW-0472">Membrane</keyword>
<feature type="region of interest" description="Disordered" evidence="1">
    <location>
        <begin position="335"/>
        <end position="358"/>
    </location>
</feature>
<keyword evidence="4" id="KW-1185">Reference proteome</keyword>
<feature type="region of interest" description="Disordered" evidence="1">
    <location>
        <begin position="423"/>
        <end position="506"/>
    </location>
</feature>
<sequence length="564" mass="65705">MEFFLSSKNSKSLDILDAYFTRIRINANREEAEVVDLLRLLLSLSLCVCVSTRGLKISERFTCRAKRERKMNFVNTFVSNLEHLDQTAQTISKETDGDLKETIAKNLPFVTNKVMQEITARGFISGGGRNDDEDERKRRENLEDDAKRLESAEEILRALNNAIDEDDDAPRLPHLSPLEDGEDGDAIHRRESLRRQTELLLPALRALEAEVETLQSRANERKFREEEEAKKRMEARQHEMQESMRLERLLERERNARMELERFEEERVMAMKNDQGECEKTTRECQLAKEERRKESEKAEREKKMAEKEVEEIERRIAEAEERLRIERSRLASVSASKRTVAAEATEEEENAEERERRRQLNRLVEEAKRELKLLDEQIYEQNQNKARYRENSVDYRAEMQRRLRSLDEQLQFRRMKLAGLESQKSDAERELARCKNENNSNAASHRASVLDEFNVHPTGGGERGEKGTQRRRTAAAAAPRRNEGTLIDDNDDDDRKALKKGNTTRRQKLDASISLALRLLRDSPSIRGLFVLVFAFVHVYVFVSSAKHALHNDPNHREGKEHH</sequence>
<name>K8F1Q0_9CHLO</name>
<feature type="transmembrane region" description="Helical" evidence="2">
    <location>
        <begin position="526"/>
        <end position="544"/>
    </location>
</feature>
<feature type="region of interest" description="Disordered" evidence="1">
    <location>
        <begin position="123"/>
        <end position="146"/>
    </location>
</feature>
<feature type="compositionally biased region" description="Basic and acidic residues" evidence="1">
    <location>
        <begin position="135"/>
        <end position="146"/>
    </location>
</feature>
<gene>
    <name evidence="3" type="ORF">Bathy07g01670</name>
</gene>
<proteinExistence type="predicted"/>